<organism evidence="1 2">
    <name type="scientific">Portunus trituberculatus</name>
    <name type="common">Swimming crab</name>
    <name type="synonym">Neptunus trituberculatus</name>
    <dbReference type="NCBI Taxonomy" id="210409"/>
    <lineage>
        <taxon>Eukaryota</taxon>
        <taxon>Metazoa</taxon>
        <taxon>Ecdysozoa</taxon>
        <taxon>Arthropoda</taxon>
        <taxon>Crustacea</taxon>
        <taxon>Multicrustacea</taxon>
        <taxon>Malacostraca</taxon>
        <taxon>Eumalacostraca</taxon>
        <taxon>Eucarida</taxon>
        <taxon>Decapoda</taxon>
        <taxon>Pleocyemata</taxon>
        <taxon>Brachyura</taxon>
        <taxon>Eubrachyura</taxon>
        <taxon>Portunoidea</taxon>
        <taxon>Portunidae</taxon>
        <taxon>Portuninae</taxon>
        <taxon>Portunus</taxon>
    </lineage>
</organism>
<keyword evidence="2" id="KW-1185">Reference proteome</keyword>
<dbReference type="Proteomes" id="UP000324222">
    <property type="component" value="Unassembled WGS sequence"/>
</dbReference>
<reference evidence="1 2" key="1">
    <citation type="submission" date="2019-05" db="EMBL/GenBank/DDBJ databases">
        <title>Another draft genome of Portunus trituberculatus and its Hox gene families provides insights of decapod evolution.</title>
        <authorList>
            <person name="Jeong J.-H."/>
            <person name="Song I."/>
            <person name="Kim S."/>
            <person name="Choi T."/>
            <person name="Kim D."/>
            <person name="Ryu S."/>
            <person name="Kim W."/>
        </authorList>
    </citation>
    <scope>NUCLEOTIDE SEQUENCE [LARGE SCALE GENOMIC DNA]</scope>
    <source>
        <tissue evidence="1">Muscle</tissue>
    </source>
</reference>
<dbReference type="OrthoDB" id="6375056at2759"/>
<protein>
    <submittedName>
        <fullName evidence="1">Uncharacterized protein</fullName>
    </submittedName>
</protein>
<comment type="caution">
    <text evidence="1">The sequence shown here is derived from an EMBL/GenBank/DDBJ whole genome shotgun (WGS) entry which is preliminary data.</text>
</comment>
<evidence type="ECO:0000313" key="1">
    <source>
        <dbReference type="EMBL" id="MPD06185.1"/>
    </source>
</evidence>
<sequence>MVTVERGTDNRGACQCACEHNVGLKAVGGTLHTGVFKMVRLAVIWMVVSASVSFAATKEYFLSSTVHGICVPLSIQTGQTTYHTVSRILCAMLCAQEGAPKFSFTSE</sequence>
<dbReference type="AlphaFoldDB" id="A0A5B7KN58"/>
<evidence type="ECO:0000313" key="2">
    <source>
        <dbReference type="Proteomes" id="UP000324222"/>
    </source>
</evidence>
<name>A0A5B7KN58_PORTR</name>
<gene>
    <name evidence="1" type="ORF">E2C01_101978</name>
</gene>
<accession>A0A5B7KN58</accession>
<dbReference type="EMBL" id="VSRR010149864">
    <property type="protein sequence ID" value="MPD06185.1"/>
    <property type="molecule type" value="Genomic_DNA"/>
</dbReference>
<proteinExistence type="predicted"/>